<sequence length="103" mass="11373">MNNIQPESEHGCWPVRAYIVRGKPAFTVCLQRDVTAAEFKAIIASKVEEYGIVDFMLIGDDIGSQIQPADLIMENSIEDVRVQQLSLPVQTRANPNAPTTSTI</sequence>
<protein>
    <submittedName>
        <fullName evidence="1">Hypp4141 protein</fullName>
    </submittedName>
</protein>
<dbReference type="AlphaFoldDB" id="A0A8K0A4T6"/>
<gene>
    <name evidence="1" type="primary">Hypp4141</name>
    <name evidence="1" type="ORF">BLAG_LOCUS21977</name>
</gene>
<evidence type="ECO:0000313" key="2">
    <source>
        <dbReference type="Proteomes" id="UP000838412"/>
    </source>
</evidence>
<proteinExistence type="predicted"/>
<name>A0A8K0A4T6_BRALA</name>
<accession>A0A8K0A4T6</accession>
<organism evidence="1 2">
    <name type="scientific">Branchiostoma lanceolatum</name>
    <name type="common">Common lancelet</name>
    <name type="synonym">Amphioxus lanceolatum</name>
    <dbReference type="NCBI Taxonomy" id="7740"/>
    <lineage>
        <taxon>Eukaryota</taxon>
        <taxon>Metazoa</taxon>
        <taxon>Chordata</taxon>
        <taxon>Cephalochordata</taxon>
        <taxon>Leptocardii</taxon>
        <taxon>Amphioxiformes</taxon>
        <taxon>Branchiostomatidae</taxon>
        <taxon>Branchiostoma</taxon>
    </lineage>
</organism>
<keyword evidence="2" id="KW-1185">Reference proteome</keyword>
<dbReference type="Proteomes" id="UP000838412">
    <property type="component" value="Chromosome 7"/>
</dbReference>
<evidence type="ECO:0000313" key="1">
    <source>
        <dbReference type="EMBL" id="CAH1269276.1"/>
    </source>
</evidence>
<dbReference type="EMBL" id="OV696692">
    <property type="protein sequence ID" value="CAH1269276.1"/>
    <property type="molecule type" value="Genomic_DNA"/>
</dbReference>
<reference evidence="1" key="1">
    <citation type="submission" date="2022-01" db="EMBL/GenBank/DDBJ databases">
        <authorList>
            <person name="Braso-Vives M."/>
        </authorList>
    </citation>
    <scope>NUCLEOTIDE SEQUENCE</scope>
</reference>